<reference evidence="1 2" key="1">
    <citation type="journal article" date="2023" name="Microbiol. Spectr.">
        <title>Synergy between Genome Mining, Metabolomics, and Bioinformatics Uncovers Antibacterial Chlorinated Carbazole Alkaloids and Their Biosynthetic Gene Cluster from Streptomyces tubbatahanensis sp. nov., a Novel Actinomycete Isolated from Sulu Sea, Philippines.</title>
        <authorList>
            <person name="Tenebro C.P."/>
            <person name="Trono D.J.V.L."/>
            <person name="Balida L.A.P."/>
            <person name="Bayog L.K.A."/>
            <person name="Bruna J.R."/>
            <person name="Sabido E.M."/>
            <person name="Caspe D.P.C."/>
            <person name="de Los Santos E.L.C."/>
            <person name="Saludes J.P."/>
            <person name="Dalisay D.S."/>
        </authorList>
    </citation>
    <scope>NUCLEOTIDE SEQUENCE [LARGE SCALE GENOMIC DNA]</scope>
    <source>
        <strain evidence="1 2">DSD3025</strain>
    </source>
</reference>
<keyword evidence="2" id="KW-1185">Reference proteome</keyword>
<organism evidence="1 2">
    <name type="scientific">Streptomyces tubbatahanensis</name>
    <dbReference type="NCBI Taxonomy" id="2923272"/>
    <lineage>
        <taxon>Bacteria</taxon>
        <taxon>Bacillati</taxon>
        <taxon>Actinomycetota</taxon>
        <taxon>Actinomycetes</taxon>
        <taxon>Kitasatosporales</taxon>
        <taxon>Streptomycetaceae</taxon>
        <taxon>Streptomyces</taxon>
    </lineage>
</organism>
<dbReference type="Proteomes" id="UP001202244">
    <property type="component" value="Chromosome"/>
</dbReference>
<proteinExistence type="predicted"/>
<protein>
    <submittedName>
        <fullName evidence="1">Uncharacterized protein</fullName>
    </submittedName>
</protein>
<dbReference type="EMBL" id="CP093846">
    <property type="protein sequence ID" value="UNT00800.1"/>
    <property type="molecule type" value="Genomic_DNA"/>
</dbReference>
<gene>
    <name evidence="1" type="ORF">MMF93_33170</name>
</gene>
<sequence length="65" mass="6860">MIAALGAPLSYRLLVTRGALDARLVHASAEAAYHAALAGVFVPAEDAWHPCRSVCPGIYLIQSRA</sequence>
<dbReference type="RefSeq" id="WP_242757116.1">
    <property type="nucleotide sequence ID" value="NZ_CP093846.1"/>
</dbReference>
<evidence type="ECO:0000313" key="2">
    <source>
        <dbReference type="Proteomes" id="UP001202244"/>
    </source>
</evidence>
<evidence type="ECO:0000313" key="1">
    <source>
        <dbReference type="EMBL" id="UNT00800.1"/>
    </source>
</evidence>
<accession>A0ABY3Y1T2</accession>
<name>A0ABY3Y1T2_9ACTN</name>